<evidence type="ECO:0000313" key="2">
    <source>
        <dbReference type="Proteomes" id="UP000256690"/>
    </source>
</evidence>
<comment type="caution">
    <text evidence="1">The sequence shown here is derived from an EMBL/GenBank/DDBJ whole genome shotgun (WGS) entry which is preliminary data.</text>
</comment>
<dbReference type="RefSeq" id="XP_026607911.1">
    <property type="nucleotide sequence ID" value="XM_026742066.1"/>
</dbReference>
<organism evidence="1 2">
    <name type="scientific">Aspergillus mulundensis</name>
    <dbReference type="NCBI Taxonomy" id="1810919"/>
    <lineage>
        <taxon>Eukaryota</taxon>
        <taxon>Fungi</taxon>
        <taxon>Dikarya</taxon>
        <taxon>Ascomycota</taxon>
        <taxon>Pezizomycotina</taxon>
        <taxon>Eurotiomycetes</taxon>
        <taxon>Eurotiomycetidae</taxon>
        <taxon>Eurotiales</taxon>
        <taxon>Aspergillaceae</taxon>
        <taxon>Aspergillus</taxon>
        <taxon>Aspergillus subgen. Nidulantes</taxon>
    </lineage>
</organism>
<dbReference type="EMBL" id="PVWQ01000001">
    <property type="protein sequence ID" value="RDW92728.1"/>
    <property type="molecule type" value="Genomic_DNA"/>
</dbReference>
<keyword evidence="2" id="KW-1185">Reference proteome</keyword>
<dbReference type="AlphaFoldDB" id="A0A3D8T405"/>
<protein>
    <submittedName>
        <fullName evidence="1">Uncharacterized protein</fullName>
    </submittedName>
</protein>
<evidence type="ECO:0000313" key="1">
    <source>
        <dbReference type="EMBL" id="RDW92728.1"/>
    </source>
</evidence>
<reference evidence="1 2" key="1">
    <citation type="journal article" date="2018" name="IMA Fungus">
        <title>IMA Genome-F 9: Draft genome sequence of Annulohypoxylon stygium, Aspergillus mulundensis, Berkeleyomyces basicola (syn. Thielaviopsis basicola), Ceratocystis smalleyi, two Cercospora beticola strains, Coleophoma cylindrospora, Fusarium fracticaudum, Phialophora cf. hyalina, and Morchella septimelata.</title>
        <authorList>
            <person name="Wingfield B.D."/>
            <person name="Bills G.F."/>
            <person name="Dong Y."/>
            <person name="Huang W."/>
            <person name="Nel W.J."/>
            <person name="Swalarsk-Parry B.S."/>
            <person name="Vaghefi N."/>
            <person name="Wilken P.M."/>
            <person name="An Z."/>
            <person name="de Beer Z.W."/>
            <person name="De Vos L."/>
            <person name="Chen L."/>
            <person name="Duong T.A."/>
            <person name="Gao Y."/>
            <person name="Hammerbacher A."/>
            <person name="Kikkert J.R."/>
            <person name="Li Y."/>
            <person name="Li H."/>
            <person name="Li K."/>
            <person name="Li Q."/>
            <person name="Liu X."/>
            <person name="Ma X."/>
            <person name="Naidoo K."/>
            <person name="Pethybridge S.J."/>
            <person name="Sun J."/>
            <person name="Steenkamp E.T."/>
            <person name="van der Nest M.A."/>
            <person name="van Wyk S."/>
            <person name="Wingfield M.J."/>
            <person name="Xiong C."/>
            <person name="Yue Q."/>
            <person name="Zhang X."/>
        </authorList>
    </citation>
    <scope>NUCLEOTIDE SEQUENCE [LARGE SCALE GENOMIC DNA]</scope>
    <source>
        <strain evidence="1 2">DSM 5745</strain>
    </source>
</reference>
<sequence length="64" mass="6984">MEIGDSLTDVALEGPRDMGVACDSFSNLELNWYLRAADVVDVYMVDDTADKQDNVEDLDEGLAG</sequence>
<dbReference type="Proteomes" id="UP000256690">
    <property type="component" value="Unassembled WGS sequence"/>
</dbReference>
<accession>A0A3D8T405</accession>
<gene>
    <name evidence="1" type="ORF">DSM5745_00050</name>
</gene>
<proteinExistence type="predicted"/>
<name>A0A3D8T405_9EURO</name>
<dbReference type="GeneID" id="38110420"/>